<organism evidence="5 6">
    <name type="scientific">Noviherbaspirillum cavernae</name>
    <dbReference type="NCBI Taxonomy" id="2320862"/>
    <lineage>
        <taxon>Bacteria</taxon>
        <taxon>Pseudomonadati</taxon>
        <taxon>Pseudomonadota</taxon>
        <taxon>Betaproteobacteria</taxon>
        <taxon>Burkholderiales</taxon>
        <taxon>Oxalobacteraceae</taxon>
        <taxon>Noviherbaspirillum</taxon>
    </lineage>
</organism>
<keyword evidence="3" id="KW-0804">Transcription</keyword>
<accession>A0A418X529</accession>
<name>A0A418X529_9BURK</name>
<keyword evidence="6" id="KW-1185">Reference proteome</keyword>
<comment type="caution">
    <text evidence="5">The sequence shown here is derived from an EMBL/GenBank/DDBJ whole genome shotgun (WGS) entry which is preliminary data.</text>
</comment>
<dbReference type="Pfam" id="PF00196">
    <property type="entry name" value="GerE"/>
    <property type="match status" value="1"/>
</dbReference>
<dbReference type="AlphaFoldDB" id="A0A418X529"/>
<keyword evidence="2 5" id="KW-0238">DNA-binding</keyword>
<keyword evidence="1" id="KW-0805">Transcription regulation</keyword>
<evidence type="ECO:0000313" key="5">
    <source>
        <dbReference type="EMBL" id="RJG07530.1"/>
    </source>
</evidence>
<evidence type="ECO:0000256" key="2">
    <source>
        <dbReference type="ARBA" id="ARBA00023125"/>
    </source>
</evidence>
<protein>
    <submittedName>
        <fullName evidence="5">DNA-binding response regulator</fullName>
    </submittedName>
</protein>
<dbReference type="PRINTS" id="PR00038">
    <property type="entry name" value="HTHLUXR"/>
</dbReference>
<dbReference type="InterPro" id="IPR016032">
    <property type="entry name" value="Sig_transdc_resp-reg_C-effctor"/>
</dbReference>
<dbReference type="OrthoDB" id="1806906at2"/>
<dbReference type="PANTHER" id="PTHR44688:SF16">
    <property type="entry name" value="DNA-BINDING TRANSCRIPTIONAL ACTIVATOR DEVR_DOSR"/>
    <property type="match status" value="1"/>
</dbReference>
<evidence type="ECO:0000259" key="4">
    <source>
        <dbReference type="PROSITE" id="PS50043"/>
    </source>
</evidence>
<evidence type="ECO:0000256" key="1">
    <source>
        <dbReference type="ARBA" id="ARBA00023015"/>
    </source>
</evidence>
<dbReference type="RefSeq" id="WP_119741062.1">
    <property type="nucleotide sequence ID" value="NZ_QYUN01000002.1"/>
</dbReference>
<sequence length="253" mass="28751">MNLTTKEAASLGELVNWLGQDCSEREIRVHVGEQLLRLLKADYYASFSWDAAARSFSDTVSINMSLDNLSAYERYYQFHDPITHELQKRRLPTLVAQVMPQAELMKTEFFNDFLARDGLHHGVNLYAYDGDDNIGDMRIWRGRRRDGFDRTTLAILAIVQPVFTSALKRARARRAQVPTQIPAQIPHSASASTLSRREQAIAQCVCSGMCDKAIAQQLGIEFSTVRTHLSRIFDKLGVHSRTQLIQRLADKRP</sequence>
<dbReference type="PANTHER" id="PTHR44688">
    <property type="entry name" value="DNA-BINDING TRANSCRIPTIONAL ACTIVATOR DEVR_DOSR"/>
    <property type="match status" value="1"/>
</dbReference>
<dbReference type="SUPFAM" id="SSF46894">
    <property type="entry name" value="C-terminal effector domain of the bipartite response regulators"/>
    <property type="match status" value="1"/>
</dbReference>
<dbReference type="PROSITE" id="PS50043">
    <property type="entry name" value="HTH_LUXR_2"/>
    <property type="match status" value="1"/>
</dbReference>
<dbReference type="InterPro" id="IPR000792">
    <property type="entry name" value="Tscrpt_reg_LuxR_C"/>
</dbReference>
<dbReference type="InterPro" id="IPR036388">
    <property type="entry name" value="WH-like_DNA-bd_sf"/>
</dbReference>
<dbReference type="EMBL" id="QYUN01000002">
    <property type="protein sequence ID" value="RJG07530.1"/>
    <property type="molecule type" value="Genomic_DNA"/>
</dbReference>
<dbReference type="Proteomes" id="UP000285190">
    <property type="component" value="Unassembled WGS sequence"/>
</dbReference>
<proteinExistence type="predicted"/>
<dbReference type="CDD" id="cd06170">
    <property type="entry name" value="LuxR_C_like"/>
    <property type="match status" value="1"/>
</dbReference>
<dbReference type="GO" id="GO:0006355">
    <property type="term" value="P:regulation of DNA-templated transcription"/>
    <property type="evidence" value="ECO:0007669"/>
    <property type="project" value="InterPro"/>
</dbReference>
<evidence type="ECO:0000256" key="3">
    <source>
        <dbReference type="ARBA" id="ARBA00023163"/>
    </source>
</evidence>
<feature type="domain" description="HTH luxR-type" evidence="4">
    <location>
        <begin position="187"/>
        <end position="252"/>
    </location>
</feature>
<reference evidence="5 6" key="1">
    <citation type="submission" date="2018-09" db="EMBL/GenBank/DDBJ databases">
        <authorList>
            <person name="Zhu H."/>
        </authorList>
    </citation>
    <scope>NUCLEOTIDE SEQUENCE [LARGE SCALE GENOMIC DNA]</scope>
    <source>
        <strain evidence="5 6">K2R10-39</strain>
    </source>
</reference>
<gene>
    <name evidence="5" type="ORF">D3870_17380</name>
</gene>
<dbReference type="GO" id="GO:0003677">
    <property type="term" value="F:DNA binding"/>
    <property type="evidence" value="ECO:0007669"/>
    <property type="project" value="UniProtKB-KW"/>
</dbReference>
<dbReference type="SMART" id="SM00421">
    <property type="entry name" value="HTH_LUXR"/>
    <property type="match status" value="1"/>
</dbReference>
<dbReference type="Gene3D" id="1.10.10.10">
    <property type="entry name" value="Winged helix-like DNA-binding domain superfamily/Winged helix DNA-binding domain"/>
    <property type="match status" value="1"/>
</dbReference>
<evidence type="ECO:0000313" key="6">
    <source>
        <dbReference type="Proteomes" id="UP000285190"/>
    </source>
</evidence>